<feature type="non-terminal residue" evidence="2">
    <location>
        <position position="223"/>
    </location>
</feature>
<feature type="domain" description="DUF2344" evidence="1">
    <location>
        <begin position="4"/>
        <end position="171"/>
    </location>
</feature>
<proteinExistence type="predicted"/>
<organism evidence="2 3">
    <name type="scientific">Propionibacterium acidifaciens F0233</name>
    <dbReference type="NCBI Taxonomy" id="553198"/>
    <lineage>
        <taxon>Bacteria</taxon>
        <taxon>Bacillati</taxon>
        <taxon>Actinomycetota</taxon>
        <taxon>Actinomycetes</taxon>
        <taxon>Propionibacteriales</taxon>
        <taxon>Propionibacteriaceae</taxon>
        <taxon>Propionibacterium</taxon>
    </lineage>
</organism>
<dbReference type="AlphaFoldDB" id="U2S9R7"/>
<dbReference type="Proteomes" id="UP000017052">
    <property type="component" value="Unassembled WGS sequence"/>
</dbReference>
<evidence type="ECO:0000313" key="2">
    <source>
        <dbReference type="EMBL" id="ERK59512.1"/>
    </source>
</evidence>
<dbReference type="NCBIfam" id="TIGR03936">
    <property type="entry name" value="sam_1_link_chp"/>
    <property type="match status" value="1"/>
</dbReference>
<reference evidence="2" key="1">
    <citation type="submission" date="2013-08" db="EMBL/GenBank/DDBJ databases">
        <authorList>
            <person name="Durkin A.S."/>
            <person name="Haft D.R."/>
            <person name="McCorrison J."/>
            <person name="Torralba M."/>
            <person name="Gillis M."/>
            <person name="Haft D.H."/>
            <person name="Methe B."/>
            <person name="Sutton G."/>
            <person name="Nelson K.E."/>
        </authorList>
    </citation>
    <scope>NUCLEOTIDE SEQUENCE [LARGE SCALE GENOMIC DNA]</scope>
    <source>
        <strain evidence="2">F0233</strain>
    </source>
</reference>
<accession>U2S9R7</accession>
<dbReference type="InterPro" id="IPR018768">
    <property type="entry name" value="DUF2344"/>
</dbReference>
<protein>
    <submittedName>
        <fullName evidence="2">Radical SAM-linked protein</fullName>
    </submittedName>
</protein>
<keyword evidence="3" id="KW-1185">Reference proteome</keyword>
<name>U2S9R7_9ACTN</name>
<dbReference type="Pfam" id="PF10105">
    <property type="entry name" value="DUF2344"/>
    <property type="match status" value="1"/>
</dbReference>
<dbReference type="EMBL" id="ACVN02000114">
    <property type="protein sequence ID" value="ERK59512.1"/>
    <property type="molecule type" value="Genomic_DNA"/>
</dbReference>
<sequence length="223" mass="24635">MQHLRLCYSKLGAARFASHRDFSRAFERALRRAGVPMAHSSGFSPHPCISYANSAPTSAASHAEYADIAVLEVLDPERVREELNAALPAGFRVLRVVERRRPPLSELLQVSDWVIDLGEDRTLRLGRAVDELLAARSVEVSRVTRKGERTFDARPAVRSAHVDEDGRVRVRLVHGAPLVRPDDVLRALRRLEPGLGGDHPGLFTRLRQGPLLPDGAIGDPLDV</sequence>
<evidence type="ECO:0000313" key="3">
    <source>
        <dbReference type="Proteomes" id="UP000017052"/>
    </source>
</evidence>
<evidence type="ECO:0000259" key="1">
    <source>
        <dbReference type="Pfam" id="PF10105"/>
    </source>
</evidence>
<comment type="caution">
    <text evidence="2">The sequence shown here is derived from an EMBL/GenBank/DDBJ whole genome shotgun (WGS) entry which is preliminary data.</text>
</comment>
<gene>
    <name evidence="2" type="ORF">HMPREF0682_0203</name>
</gene>
<dbReference type="RefSeq" id="WP_021797004.1">
    <property type="nucleotide sequence ID" value="NZ_ACVN02000114.1"/>
</dbReference>